<sequence length="128" mass="14490">MSGESMMDDHCHLFFRLPHSSLFSSSSRSFPLLSTIFCPSSSPFITLLVLFTPIYPVFLIFAHHFAVHSINLSLLSILALSLKFETSSPCRILLIMLVIGANIIHILCSIHHTSLSKRDREFKKKATW</sequence>
<feature type="transmembrane region" description="Helical" evidence="1">
    <location>
        <begin position="30"/>
        <end position="51"/>
    </location>
</feature>
<dbReference type="Proteomes" id="UP000800235">
    <property type="component" value="Unassembled WGS sequence"/>
</dbReference>
<dbReference type="EMBL" id="MU007029">
    <property type="protein sequence ID" value="KAF2431834.1"/>
    <property type="molecule type" value="Genomic_DNA"/>
</dbReference>
<protein>
    <submittedName>
        <fullName evidence="2">Uncharacterized protein</fullName>
    </submittedName>
</protein>
<keyword evidence="1" id="KW-1133">Transmembrane helix</keyword>
<keyword evidence="1" id="KW-0472">Membrane</keyword>
<dbReference type="AlphaFoldDB" id="A0A9P4NV75"/>
<evidence type="ECO:0000313" key="3">
    <source>
        <dbReference type="Proteomes" id="UP000800235"/>
    </source>
</evidence>
<reference evidence="2" key="1">
    <citation type="journal article" date="2020" name="Stud. Mycol.">
        <title>101 Dothideomycetes genomes: a test case for predicting lifestyles and emergence of pathogens.</title>
        <authorList>
            <person name="Haridas S."/>
            <person name="Albert R."/>
            <person name="Binder M."/>
            <person name="Bloem J."/>
            <person name="Labutti K."/>
            <person name="Salamov A."/>
            <person name="Andreopoulos B."/>
            <person name="Baker S."/>
            <person name="Barry K."/>
            <person name="Bills G."/>
            <person name="Bluhm B."/>
            <person name="Cannon C."/>
            <person name="Castanera R."/>
            <person name="Culley D."/>
            <person name="Daum C."/>
            <person name="Ezra D."/>
            <person name="Gonzalez J."/>
            <person name="Henrissat B."/>
            <person name="Kuo A."/>
            <person name="Liang C."/>
            <person name="Lipzen A."/>
            <person name="Lutzoni F."/>
            <person name="Magnuson J."/>
            <person name="Mondo S."/>
            <person name="Nolan M."/>
            <person name="Ohm R."/>
            <person name="Pangilinan J."/>
            <person name="Park H.-J."/>
            <person name="Ramirez L."/>
            <person name="Alfaro M."/>
            <person name="Sun H."/>
            <person name="Tritt A."/>
            <person name="Yoshinaga Y."/>
            <person name="Zwiers L.-H."/>
            <person name="Turgeon B."/>
            <person name="Goodwin S."/>
            <person name="Spatafora J."/>
            <person name="Crous P."/>
            <person name="Grigoriev I."/>
        </authorList>
    </citation>
    <scope>NUCLEOTIDE SEQUENCE</scope>
    <source>
        <strain evidence="2">CBS 130266</strain>
    </source>
</reference>
<comment type="caution">
    <text evidence="2">The sequence shown here is derived from an EMBL/GenBank/DDBJ whole genome shotgun (WGS) entry which is preliminary data.</text>
</comment>
<feature type="transmembrane region" description="Helical" evidence="1">
    <location>
        <begin position="58"/>
        <end position="80"/>
    </location>
</feature>
<evidence type="ECO:0000313" key="2">
    <source>
        <dbReference type="EMBL" id="KAF2431834.1"/>
    </source>
</evidence>
<evidence type="ECO:0000256" key="1">
    <source>
        <dbReference type="SAM" id="Phobius"/>
    </source>
</evidence>
<gene>
    <name evidence="2" type="ORF">EJ08DRAFT_165982</name>
</gene>
<accession>A0A9P4NV75</accession>
<keyword evidence="3" id="KW-1185">Reference proteome</keyword>
<feature type="transmembrane region" description="Helical" evidence="1">
    <location>
        <begin position="92"/>
        <end position="115"/>
    </location>
</feature>
<name>A0A9P4NV75_9PEZI</name>
<proteinExistence type="predicted"/>
<organism evidence="2 3">
    <name type="scientific">Tothia fuscella</name>
    <dbReference type="NCBI Taxonomy" id="1048955"/>
    <lineage>
        <taxon>Eukaryota</taxon>
        <taxon>Fungi</taxon>
        <taxon>Dikarya</taxon>
        <taxon>Ascomycota</taxon>
        <taxon>Pezizomycotina</taxon>
        <taxon>Dothideomycetes</taxon>
        <taxon>Pleosporomycetidae</taxon>
        <taxon>Venturiales</taxon>
        <taxon>Cylindrosympodiaceae</taxon>
        <taxon>Tothia</taxon>
    </lineage>
</organism>
<keyword evidence="1" id="KW-0812">Transmembrane</keyword>